<dbReference type="AlphaFoldDB" id="D3AW58"/>
<dbReference type="GeneID" id="31355861"/>
<accession>D3AW58</accession>
<sequence>MSCLPLIPEYVVVKIIEIAFQNRWTRFDWRLSLATLSWRYFNHLSKSVDTFNLFDRTVVSHVTSPYCLMREPRTIYTSLSNLNRLLRDPLSAGFLTTPSPFTTNVEQLVIVENSLFSMVSIIDISNFVAQLPNLVRFHLESNFNTITPNTFSILESTDAKIVDFQYLAPMPADSTALVSLIRKRAPSLQRLEYGHRSLMISYENERIIYNEIISQHQSFTQLRSLTLQCGVSDTLNFFTLLLALQQLESLALMCTYKAEAVARKQLASFLNHHDALRALKVTFLFDSQLTAAVNSRQRLRSIVMSPNVKLTQKYADLCFTSLDCLKLSSKLLAQTIELNLSGINNIRTLHIDLNQEEAISLNEGSLATFIETNNTCRLLKTQYTERIVGAFANNTSIDTVVFKSLEQNNPFFAPTFQQALSKNSTVRNIFIYDYSQPATNKHILRELFNRVEQETQSVSNQFILLNIRQYIDESSMMTSEMSCTVVEYTKIS</sequence>
<comment type="caution">
    <text evidence="1">The sequence shown here is derived from an EMBL/GenBank/DDBJ whole genome shotgun (WGS) entry which is preliminary data.</text>
</comment>
<evidence type="ECO:0000313" key="2">
    <source>
        <dbReference type="Proteomes" id="UP000001396"/>
    </source>
</evidence>
<gene>
    <name evidence="1" type="ORF">PPL_00327</name>
</gene>
<evidence type="ECO:0008006" key="3">
    <source>
        <dbReference type="Google" id="ProtNLM"/>
    </source>
</evidence>
<proteinExistence type="predicted"/>
<protein>
    <recommendedName>
        <fullName evidence="3">F-box domain-containing protein</fullName>
    </recommendedName>
</protein>
<dbReference type="InParanoid" id="D3AW58"/>
<reference evidence="1 2" key="1">
    <citation type="journal article" date="2011" name="Genome Res.">
        <title>Phylogeny-wide analysis of social amoeba genomes highlights ancient origins for complex intercellular communication.</title>
        <authorList>
            <person name="Heidel A.J."/>
            <person name="Lawal H.M."/>
            <person name="Felder M."/>
            <person name="Schilde C."/>
            <person name="Helps N.R."/>
            <person name="Tunggal B."/>
            <person name="Rivero F."/>
            <person name="John U."/>
            <person name="Schleicher M."/>
            <person name="Eichinger L."/>
            <person name="Platzer M."/>
            <person name="Noegel A.A."/>
            <person name="Schaap P."/>
            <person name="Gloeckner G."/>
        </authorList>
    </citation>
    <scope>NUCLEOTIDE SEQUENCE [LARGE SCALE GENOMIC DNA]</scope>
    <source>
        <strain evidence="2">ATCC 26659 / Pp 5 / PN500</strain>
    </source>
</reference>
<dbReference type="EMBL" id="ADBJ01000002">
    <property type="protein sequence ID" value="EFA86531.1"/>
    <property type="molecule type" value="Genomic_DNA"/>
</dbReference>
<evidence type="ECO:0000313" key="1">
    <source>
        <dbReference type="EMBL" id="EFA86531.1"/>
    </source>
</evidence>
<dbReference type="RefSeq" id="XP_020438636.1">
    <property type="nucleotide sequence ID" value="XM_020571362.1"/>
</dbReference>
<keyword evidence="2" id="KW-1185">Reference proteome</keyword>
<dbReference type="Proteomes" id="UP000001396">
    <property type="component" value="Unassembled WGS sequence"/>
</dbReference>
<name>D3AW58_HETP5</name>
<dbReference type="SUPFAM" id="SSF52047">
    <property type="entry name" value="RNI-like"/>
    <property type="match status" value="1"/>
</dbReference>
<organism evidence="1 2">
    <name type="scientific">Heterostelium pallidum (strain ATCC 26659 / Pp 5 / PN500)</name>
    <name type="common">Cellular slime mold</name>
    <name type="synonym">Polysphondylium pallidum</name>
    <dbReference type="NCBI Taxonomy" id="670386"/>
    <lineage>
        <taxon>Eukaryota</taxon>
        <taxon>Amoebozoa</taxon>
        <taxon>Evosea</taxon>
        <taxon>Eumycetozoa</taxon>
        <taxon>Dictyostelia</taxon>
        <taxon>Acytosteliales</taxon>
        <taxon>Acytosteliaceae</taxon>
        <taxon>Heterostelium</taxon>
    </lineage>
</organism>